<reference evidence="6 7" key="1">
    <citation type="journal article" date="2019" name="Int. J. Syst. Evol. Microbiol.">
        <title>The Global Catalogue of Microorganisms (GCM) 10K type strain sequencing project: providing services to taxonomists for standard genome sequencing and annotation.</title>
        <authorList>
            <consortium name="The Broad Institute Genomics Platform"/>
            <consortium name="The Broad Institute Genome Sequencing Center for Infectious Disease"/>
            <person name="Wu L."/>
            <person name="Ma J."/>
        </authorList>
    </citation>
    <scope>NUCLEOTIDE SEQUENCE [LARGE SCALE GENOMIC DNA]</scope>
    <source>
        <strain evidence="6 7">JCM 16014</strain>
    </source>
</reference>
<evidence type="ECO:0000256" key="4">
    <source>
        <dbReference type="SAM" id="MobiDB-lite"/>
    </source>
</evidence>
<keyword evidence="7" id="KW-1185">Reference proteome</keyword>
<dbReference type="Pfam" id="PF03358">
    <property type="entry name" value="FMN_red"/>
    <property type="match status" value="1"/>
</dbReference>
<accession>A0ABN2V1F3</accession>
<protein>
    <recommendedName>
        <fullName evidence="5">NADPH-dependent FMN reductase-like domain-containing protein</fullName>
    </recommendedName>
</protein>
<name>A0ABN2V1F3_9ACTN</name>
<dbReference type="InterPro" id="IPR020048">
    <property type="entry name" value="NADPH-dep_FMN_reduc_SsuE"/>
</dbReference>
<sequence>MPSILAVSGSPSSTSRTASAADHALTLLRAQGHTASHLAVRDLPSDDLLSGFRDTPALWSATDAVAQADGIVIATPVYKASYTGLLKAFLDLLPENALAGKVVLPLVTGGTIGHLLTIDYALRPVLTALGADHVVQGRFLLDSDIIRGEGGRTRLTPEADRRLSDSVAAFTAALDRRTATATAAAPVLKLVTAGAPTSASAATAATAVAASASVAAAASAAASASASASTRFSAPVSTPTPATAGAAR</sequence>
<evidence type="ECO:0000259" key="5">
    <source>
        <dbReference type="Pfam" id="PF03358"/>
    </source>
</evidence>
<comment type="caution">
    <text evidence="6">The sequence shown here is derived from an EMBL/GenBank/DDBJ whole genome shotgun (WGS) entry which is preliminary data.</text>
</comment>
<evidence type="ECO:0000256" key="3">
    <source>
        <dbReference type="ARBA" id="ARBA00023002"/>
    </source>
</evidence>
<dbReference type="PANTHER" id="PTHR43408">
    <property type="entry name" value="FMN REDUCTASE (NADPH)"/>
    <property type="match status" value="1"/>
</dbReference>
<keyword evidence="3" id="KW-0560">Oxidoreductase</keyword>
<evidence type="ECO:0000313" key="7">
    <source>
        <dbReference type="Proteomes" id="UP001500751"/>
    </source>
</evidence>
<dbReference type="NCBIfam" id="TIGR03567">
    <property type="entry name" value="FMN_reduc_SsuE"/>
    <property type="match status" value="1"/>
</dbReference>
<evidence type="ECO:0000256" key="2">
    <source>
        <dbReference type="ARBA" id="ARBA00022643"/>
    </source>
</evidence>
<keyword evidence="1" id="KW-0285">Flavoprotein</keyword>
<feature type="compositionally biased region" description="Polar residues" evidence="4">
    <location>
        <begin position="231"/>
        <end position="241"/>
    </location>
</feature>
<dbReference type="PANTHER" id="PTHR43408:SF1">
    <property type="entry name" value="FMN REDUCTASE (NADPH)"/>
    <property type="match status" value="1"/>
</dbReference>
<dbReference type="InterPro" id="IPR005025">
    <property type="entry name" value="FMN_Rdtase-like_dom"/>
</dbReference>
<dbReference type="EMBL" id="BAAAQN010000042">
    <property type="protein sequence ID" value="GAA2047190.1"/>
    <property type="molecule type" value="Genomic_DNA"/>
</dbReference>
<gene>
    <name evidence="6" type="ORF">GCM10009839_60150</name>
</gene>
<dbReference type="InterPro" id="IPR029039">
    <property type="entry name" value="Flavoprotein-like_sf"/>
</dbReference>
<dbReference type="Gene3D" id="3.40.50.360">
    <property type="match status" value="1"/>
</dbReference>
<dbReference type="InterPro" id="IPR051814">
    <property type="entry name" value="NAD(P)H-dep_FMN_reductase"/>
</dbReference>
<evidence type="ECO:0000313" key="6">
    <source>
        <dbReference type="EMBL" id="GAA2047190.1"/>
    </source>
</evidence>
<dbReference type="RefSeq" id="WP_344669043.1">
    <property type="nucleotide sequence ID" value="NZ_BAAAQN010000042.1"/>
</dbReference>
<evidence type="ECO:0000256" key="1">
    <source>
        <dbReference type="ARBA" id="ARBA00022630"/>
    </source>
</evidence>
<feature type="domain" description="NADPH-dependent FMN reductase-like" evidence="5">
    <location>
        <begin position="3"/>
        <end position="142"/>
    </location>
</feature>
<dbReference type="Proteomes" id="UP001500751">
    <property type="component" value="Unassembled WGS sequence"/>
</dbReference>
<dbReference type="SUPFAM" id="SSF52218">
    <property type="entry name" value="Flavoproteins"/>
    <property type="match status" value="1"/>
</dbReference>
<organism evidence="6 7">
    <name type="scientific">Catenulispora yoronensis</name>
    <dbReference type="NCBI Taxonomy" id="450799"/>
    <lineage>
        <taxon>Bacteria</taxon>
        <taxon>Bacillati</taxon>
        <taxon>Actinomycetota</taxon>
        <taxon>Actinomycetes</taxon>
        <taxon>Catenulisporales</taxon>
        <taxon>Catenulisporaceae</taxon>
        <taxon>Catenulispora</taxon>
    </lineage>
</organism>
<proteinExistence type="predicted"/>
<keyword evidence="2" id="KW-0288">FMN</keyword>
<feature type="region of interest" description="Disordered" evidence="4">
    <location>
        <begin position="225"/>
        <end position="248"/>
    </location>
</feature>